<dbReference type="VEuPathDB" id="TriTrypDB:TcYC6_0043400"/>
<dbReference type="VEuPathDB" id="TriTrypDB:TcCL_ESM01759"/>
<evidence type="ECO:0000313" key="3">
    <source>
        <dbReference type="Proteomes" id="UP000246121"/>
    </source>
</evidence>
<evidence type="ECO:0000313" key="2">
    <source>
        <dbReference type="EMBL" id="PWU98485.1"/>
    </source>
</evidence>
<dbReference type="AlphaFoldDB" id="A0A2V2VPY1"/>
<dbReference type="VEuPathDB" id="TriTrypDB:TcCLB.510101.260"/>
<sequence length="284" mass="31678">MRGSNSAAAKGSSNSGGKKKRTQTHLCETEVASAGKKRSTISCFPLPPHDSTTDKTEPPFVRVAAARQHVMSIDKDSSVTSPVMGTTISGATGSRSGVLVTDPWVILQPQQPTFIRGWAAQRSNTRDSNNAKTAERCVLPRTTTKSTATIPTRMSFCQVGHEILKSNTVENDACFDDGRVRKLQRLELHFASPSERKQDFTRVMDPYAETMRRLGEEHHRRFRRALYILQQMHPDPWWRLQSSVYYDVGVPDLLACDENLLFSRVAGEVRDAGVTWLSLKNSTL</sequence>
<dbReference type="VEuPathDB" id="TriTrypDB:ECC02_002941"/>
<accession>A0A2V2VPY1</accession>
<dbReference type="VEuPathDB" id="TriTrypDB:TcG_01874"/>
<dbReference type="VEuPathDB" id="TriTrypDB:C3747_172g23"/>
<dbReference type="VEuPathDB" id="TriTrypDB:TCSYLVIO_001643"/>
<dbReference type="VEuPathDB" id="TriTrypDB:TcBrA4_0090350"/>
<dbReference type="VEuPathDB" id="TriTrypDB:TCDM_00686"/>
<proteinExistence type="predicted"/>
<dbReference type="VEuPathDB" id="TriTrypDB:TcCLB.506297.70"/>
<protein>
    <submittedName>
        <fullName evidence="2">Uncharacterized protein</fullName>
    </submittedName>
</protein>
<reference evidence="2 3" key="1">
    <citation type="journal article" date="2018" name="Microb. Genom.">
        <title>Expanding an expanded genome: long-read sequencing of Trypanosoma cruzi.</title>
        <authorList>
            <person name="Berna L."/>
            <person name="Rodriguez M."/>
            <person name="Chiribao M.L."/>
            <person name="Parodi-Talice A."/>
            <person name="Pita S."/>
            <person name="Rijo G."/>
            <person name="Alvarez-Valin F."/>
            <person name="Robello C."/>
        </authorList>
    </citation>
    <scope>NUCLEOTIDE SEQUENCE [LARGE SCALE GENOMIC DNA]</scope>
    <source>
        <strain evidence="2 3">Dm28c</strain>
    </source>
</reference>
<feature type="compositionally biased region" description="Low complexity" evidence="1">
    <location>
        <begin position="1"/>
        <end position="16"/>
    </location>
</feature>
<gene>
    <name evidence="2" type="ORF">C4B63_12g207</name>
</gene>
<comment type="caution">
    <text evidence="2">The sequence shown here is derived from an EMBL/GenBank/DDBJ whole genome shotgun (WGS) entry which is preliminary data.</text>
</comment>
<dbReference type="VEuPathDB" id="TriTrypDB:C4B63_12g207"/>
<name>A0A2V2VPY1_TRYCR</name>
<dbReference type="EMBL" id="PRFA01000012">
    <property type="protein sequence ID" value="PWU98485.1"/>
    <property type="molecule type" value="Genomic_DNA"/>
</dbReference>
<organism evidence="2 3">
    <name type="scientific">Trypanosoma cruzi</name>
    <dbReference type="NCBI Taxonomy" id="5693"/>
    <lineage>
        <taxon>Eukaryota</taxon>
        <taxon>Discoba</taxon>
        <taxon>Euglenozoa</taxon>
        <taxon>Kinetoplastea</taxon>
        <taxon>Metakinetoplastina</taxon>
        <taxon>Trypanosomatida</taxon>
        <taxon>Trypanosomatidae</taxon>
        <taxon>Trypanosoma</taxon>
        <taxon>Schizotrypanum</taxon>
    </lineage>
</organism>
<dbReference type="VEuPathDB" id="TriTrypDB:Tc_MARK_488"/>
<dbReference type="VEuPathDB" id="TriTrypDB:BCY84_13032"/>
<evidence type="ECO:0000256" key="1">
    <source>
        <dbReference type="SAM" id="MobiDB-lite"/>
    </source>
</evidence>
<dbReference type="Proteomes" id="UP000246121">
    <property type="component" value="Unassembled WGS sequence"/>
</dbReference>
<feature type="region of interest" description="Disordered" evidence="1">
    <location>
        <begin position="1"/>
        <end position="24"/>
    </location>
</feature>